<comment type="caution">
    <text evidence="2">The sequence shown here is derived from an EMBL/GenBank/DDBJ whole genome shotgun (WGS) entry which is preliminary data.</text>
</comment>
<dbReference type="Proteomes" id="UP000749646">
    <property type="component" value="Unassembled WGS sequence"/>
</dbReference>
<organism evidence="2 3">
    <name type="scientific">Modicella reniformis</name>
    <dbReference type="NCBI Taxonomy" id="1440133"/>
    <lineage>
        <taxon>Eukaryota</taxon>
        <taxon>Fungi</taxon>
        <taxon>Fungi incertae sedis</taxon>
        <taxon>Mucoromycota</taxon>
        <taxon>Mortierellomycotina</taxon>
        <taxon>Mortierellomycetes</taxon>
        <taxon>Mortierellales</taxon>
        <taxon>Mortierellaceae</taxon>
        <taxon>Modicella</taxon>
    </lineage>
</organism>
<evidence type="ECO:0000313" key="2">
    <source>
        <dbReference type="EMBL" id="KAF9979767.1"/>
    </source>
</evidence>
<keyword evidence="1" id="KW-0175">Coiled coil</keyword>
<name>A0A9P6M7Z1_9FUNG</name>
<feature type="coiled-coil region" evidence="1">
    <location>
        <begin position="29"/>
        <end position="63"/>
    </location>
</feature>
<sequence length="781" mass="88422">MTGQAVQAKAIKATIQSMFNALQLEVSKSAHLQSQVLENQNEAKRMQEKLQTLQEKMVAMQQQTLDRLAVIQNLTAIGYDLQRTTEFFDKYGVYILTMMQMVKYGIIAAGTVVPAMAQMKLVDRIDGLRSAVDIAKLTLGTLMDKTISYVQNRVTGNTIDRTDADGDDSFTQEALEGADLRQLESIVTADGHVKWVCLDHYRDSYKESATTHLRDLVAVNRGVFDEQRGSIEITLESSSVAKEFYEALIRARGVQELSVKLAWDATKTELQRFHHAIIKSNILILRLDGSSFNSPPRDFVNRGSRFDPILWLATSSKLQSFGLSRCDRFLERLSHFGVRATSQLRTLRWDDRMFAMPTAHLEIVTKIYRQCLNLKELIFDCTDMDKAYSIAKTHLSFLPSLSILRLVRNSQIDEITIEIKDGEALSMEVILEETLNTRLLFSGTVKSLTLGNYFFSDYDPEHFYSGNFLAANSGLERLTLESSLYIYNRPYKELAASLVLLANASNCHRHVATDLSKKTILNIGIPHFELHVLYWNYPELNLARIQDGKAILLDQIFGMHPRSAKQLTLGISELTKRGVESAIRMMNQLQPEVIEIFNYKIVDEAMRRLFVSGLNPSCCSKVTKLQLMYQELDEWIQALSQVMTRVSLPLLQSLAITDIPGSAHLSTQSACWISSMTARPVDVNCLPLTWLSIIGLGFSEEDWDLVLSKTDLMSLEYLSLEDCNDISTEQLFRLAERFPDKAMIIEVILPGRKWIPSMDSVDQSRIHRVLEAKTGHGVRVV</sequence>
<gene>
    <name evidence="2" type="ORF">BGZ65_006044</name>
</gene>
<dbReference type="EMBL" id="JAAAHW010003975">
    <property type="protein sequence ID" value="KAF9979767.1"/>
    <property type="molecule type" value="Genomic_DNA"/>
</dbReference>
<reference evidence="2" key="1">
    <citation type="journal article" date="2020" name="Fungal Divers.">
        <title>Resolving the Mortierellaceae phylogeny through synthesis of multi-gene phylogenetics and phylogenomics.</title>
        <authorList>
            <person name="Vandepol N."/>
            <person name="Liber J."/>
            <person name="Desiro A."/>
            <person name="Na H."/>
            <person name="Kennedy M."/>
            <person name="Barry K."/>
            <person name="Grigoriev I.V."/>
            <person name="Miller A.N."/>
            <person name="O'Donnell K."/>
            <person name="Stajich J.E."/>
            <person name="Bonito G."/>
        </authorList>
    </citation>
    <scope>NUCLEOTIDE SEQUENCE</scope>
    <source>
        <strain evidence="2">MES-2147</strain>
    </source>
</reference>
<dbReference type="OrthoDB" id="546350at2759"/>
<dbReference type="Gene3D" id="3.80.10.10">
    <property type="entry name" value="Ribonuclease Inhibitor"/>
    <property type="match status" value="1"/>
</dbReference>
<evidence type="ECO:0000313" key="3">
    <source>
        <dbReference type="Proteomes" id="UP000749646"/>
    </source>
</evidence>
<keyword evidence="3" id="KW-1185">Reference proteome</keyword>
<dbReference type="SUPFAM" id="SSF52047">
    <property type="entry name" value="RNI-like"/>
    <property type="match status" value="1"/>
</dbReference>
<dbReference type="AlphaFoldDB" id="A0A9P6M7Z1"/>
<protein>
    <submittedName>
        <fullName evidence="2">Uncharacterized protein</fullName>
    </submittedName>
</protein>
<proteinExistence type="predicted"/>
<dbReference type="InterPro" id="IPR032675">
    <property type="entry name" value="LRR_dom_sf"/>
</dbReference>
<evidence type="ECO:0000256" key="1">
    <source>
        <dbReference type="SAM" id="Coils"/>
    </source>
</evidence>
<accession>A0A9P6M7Z1</accession>